<accession>A0A1I5UC44</accession>
<reference evidence="1 2" key="1">
    <citation type="submission" date="2016-10" db="EMBL/GenBank/DDBJ databases">
        <authorList>
            <person name="de Groot N.N."/>
        </authorList>
    </citation>
    <scope>NUCLEOTIDE SEQUENCE [LARGE SCALE GENOMIC DNA]</scope>
    <source>
        <strain evidence="1 2">DSM 28286</strain>
    </source>
</reference>
<proteinExistence type="predicted"/>
<organism evidence="1 2">
    <name type="scientific">Parafilimonas terrae</name>
    <dbReference type="NCBI Taxonomy" id="1465490"/>
    <lineage>
        <taxon>Bacteria</taxon>
        <taxon>Pseudomonadati</taxon>
        <taxon>Bacteroidota</taxon>
        <taxon>Chitinophagia</taxon>
        <taxon>Chitinophagales</taxon>
        <taxon>Chitinophagaceae</taxon>
        <taxon>Parafilimonas</taxon>
    </lineage>
</organism>
<sequence>MLYRKIFNQLYLLSLIAFQAPHILKHKGTIIQSNTKNFDKENAADAQIICASVANKSKYFG</sequence>
<gene>
    <name evidence="1" type="ORF">SAMN05444277_103199</name>
</gene>
<name>A0A1I5UC44_9BACT</name>
<dbReference type="EMBL" id="FOXQ01000003">
    <property type="protein sequence ID" value="SFP92870.1"/>
    <property type="molecule type" value="Genomic_DNA"/>
</dbReference>
<evidence type="ECO:0000313" key="2">
    <source>
        <dbReference type="Proteomes" id="UP000199031"/>
    </source>
</evidence>
<dbReference type="Proteomes" id="UP000199031">
    <property type="component" value="Unassembled WGS sequence"/>
</dbReference>
<dbReference type="AlphaFoldDB" id="A0A1I5UC44"/>
<evidence type="ECO:0000313" key="1">
    <source>
        <dbReference type="EMBL" id="SFP92870.1"/>
    </source>
</evidence>
<dbReference type="STRING" id="1465490.SAMN05444277_103199"/>
<keyword evidence="2" id="KW-1185">Reference proteome</keyword>
<protein>
    <submittedName>
        <fullName evidence="1">Uncharacterized protein</fullName>
    </submittedName>
</protein>